<dbReference type="Proteomes" id="UP000366872">
    <property type="component" value="Unassembled WGS sequence"/>
</dbReference>
<sequence length="273" mass="31007">MKISKNIILSLAICLSLLTSICHSEDLVITSFDENGVLEWSSNYSNGFYQVQWASTLDGEWYTDFPYNNIENTNEVMSVQVPRFYRVVWKEGFTVSGTVYYSTGILEQEPIRLRIWPDDGSPEHNVLSDSQGRFTFENIKNGRYLLSTTSHDGFNGIGYIVNVENSDVSRDLRAKKRVYYISPIRDAVITTNVVTFSWETVDEASSHTFWLRTGNDDNYGSKFMTVPDLGTNSYQANLSLTNGLYSWGVDLYDAEGNAVAFGNDFDFVYSIED</sequence>
<dbReference type="SUPFAM" id="SSF49478">
    <property type="entry name" value="Cna protein B-type domain"/>
    <property type="match status" value="1"/>
</dbReference>
<keyword evidence="3" id="KW-1185">Reference proteome</keyword>
<dbReference type="AlphaFoldDB" id="A0A6C2TW58"/>
<evidence type="ECO:0000313" key="2">
    <source>
        <dbReference type="EMBL" id="VGO11833.1"/>
    </source>
</evidence>
<evidence type="ECO:0008006" key="4">
    <source>
        <dbReference type="Google" id="ProtNLM"/>
    </source>
</evidence>
<feature type="chain" id="PRO_5025419217" description="Carboxypeptidase regulatory-like domain-containing protein" evidence="1">
    <location>
        <begin position="25"/>
        <end position="273"/>
    </location>
</feature>
<feature type="signal peptide" evidence="1">
    <location>
        <begin position="1"/>
        <end position="24"/>
    </location>
</feature>
<dbReference type="RefSeq" id="WP_136077551.1">
    <property type="nucleotide sequence ID" value="NZ_CAAHFG010000001.1"/>
</dbReference>
<keyword evidence="1" id="KW-0732">Signal</keyword>
<reference evidence="2 3" key="1">
    <citation type="submission" date="2019-04" db="EMBL/GenBank/DDBJ databases">
        <authorList>
            <person name="Van Vliet M D."/>
        </authorList>
    </citation>
    <scope>NUCLEOTIDE SEQUENCE [LARGE SCALE GENOMIC DNA]</scope>
    <source>
        <strain evidence="2 3">F1</strain>
    </source>
</reference>
<evidence type="ECO:0000313" key="3">
    <source>
        <dbReference type="Proteomes" id="UP000366872"/>
    </source>
</evidence>
<organism evidence="2 3">
    <name type="scientific">Pontiella desulfatans</name>
    <dbReference type="NCBI Taxonomy" id="2750659"/>
    <lineage>
        <taxon>Bacteria</taxon>
        <taxon>Pseudomonadati</taxon>
        <taxon>Kiritimatiellota</taxon>
        <taxon>Kiritimatiellia</taxon>
        <taxon>Kiritimatiellales</taxon>
        <taxon>Pontiellaceae</taxon>
        <taxon>Pontiella</taxon>
    </lineage>
</organism>
<protein>
    <recommendedName>
        <fullName evidence="4">Carboxypeptidase regulatory-like domain-containing protein</fullName>
    </recommendedName>
</protein>
<name>A0A6C2TW58_PONDE</name>
<accession>A0A6C2TW58</accession>
<dbReference type="EMBL" id="CAAHFG010000001">
    <property type="protein sequence ID" value="VGO11833.1"/>
    <property type="molecule type" value="Genomic_DNA"/>
</dbReference>
<dbReference type="Gene3D" id="2.60.40.10">
    <property type="entry name" value="Immunoglobulins"/>
    <property type="match status" value="1"/>
</dbReference>
<dbReference type="InterPro" id="IPR013783">
    <property type="entry name" value="Ig-like_fold"/>
</dbReference>
<evidence type="ECO:0000256" key="1">
    <source>
        <dbReference type="SAM" id="SignalP"/>
    </source>
</evidence>
<gene>
    <name evidence="2" type="ORF">PDESU_00380</name>
</gene>
<proteinExistence type="predicted"/>